<protein>
    <recommendedName>
        <fullName evidence="3">Phage gp6-like head-tail connector protein</fullName>
    </recommendedName>
</protein>
<dbReference type="CDD" id="cd08054">
    <property type="entry name" value="gp6"/>
    <property type="match status" value="1"/>
</dbReference>
<dbReference type="AlphaFoldDB" id="A0A420VFI6"/>
<evidence type="ECO:0000313" key="2">
    <source>
        <dbReference type="Proteomes" id="UP000286235"/>
    </source>
</evidence>
<proteinExistence type="predicted"/>
<name>A0A420VFI6_9BACI</name>
<accession>A0A420VFI6</accession>
<dbReference type="EMBL" id="AZRV01000022">
    <property type="protein sequence ID" value="RKO62381.1"/>
    <property type="molecule type" value="Genomic_DNA"/>
</dbReference>
<gene>
    <name evidence="1" type="ORF">Cdeb_03358</name>
</gene>
<dbReference type="InterPro" id="IPR056951">
    <property type="entry name" value="Phage_connect_2"/>
</dbReference>
<dbReference type="Proteomes" id="UP000286235">
    <property type="component" value="Unassembled WGS sequence"/>
</dbReference>
<organism evidence="1 2">
    <name type="scientific">Caldibacillus debilis GB1</name>
    <dbReference type="NCBI Taxonomy" id="1339248"/>
    <lineage>
        <taxon>Bacteria</taxon>
        <taxon>Bacillati</taxon>
        <taxon>Bacillota</taxon>
        <taxon>Bacilli</taxon>
        <taxon>Bacillales</taxon>
        <taxon>Bacillaceae</taxon>
        <taxon>Caldibacillus</taxon>
    </lineage>
</organism>
<reference evidence="1 2" key="1">
    <citation type="submission" date="2013-12" db="EMBL/GenBank/DDBJ databases">
        <title>Genome and proteome characterization of Caldibacillus debilis GB1 derived from a cellulolytic aero-tolerant co-culture.</title>
        <authorList>
            <person name="Wushke S.T."/>
            <person name="Zhang X."/>
            <person name="Fristensky B."/>
            <person name="Wilkins J.A."/>
            <person name="Levin D.B."/>
            <person name="Sparling R."/>
        </authorList>
    </citation>
    <scope>NUCLEOTIDE SEQUENCE [LARGE SCALE GENOMIC DNA]</scope>
    <source>
        <strain evidence="1 2">GB1</strain>
    </source>
</reference>
<keyword evidence="2" id="KW-1185">Reference proteome</keyword>
<dbReference type="Pfam" id="PF24829">
    <property type="entry name" value="Phage_connect_2"/>
    <property type="match status" value="1"/>
</dbReference>
<dbReference type="InterPro" id="IPR006450">
    <property type="entry name" value="Phage_HK97_gp6-like"/>
</dbReference>
<dbReference type="NCBIfam" id="TIGR01560">
    <property type="entry name" value="put_DNA_pack"/>
    <property type="match status" value="1"/>
</dbReference>
<dbReference type="RefSeq" id="WP_259462753.1">
    <property type="nucleotide sequence ID" value="NZ_AZRV01000022.1"/>
</dbReference>
<evidence type="ECO:0008006" key="3">
    <source>
        <dbReference type="Google" id="ProtNLM"/>
    </source>
</evidence>
<sequence length="102" mass="11469">MALLDEVKLSLRLSGTDFDEEVQGLIDAARKDLIRIGVIQEKVEAEDGQLDPLIKRAIITYCKAEFGYDNPEADRFKASYDMIRQELSSSSEYKAVPVDEAL</sequence>
<comment type="caution">
    <text evidence="1">The sequence shown here is derived from an EMBL/GenBank/DDBJ whole genome shotgun (WGS) entry which is preliminary data.</text>
</comment>
<evidence type="ECO:0000313" key="1">
    <source>
        <dbReference type="EMBL" id="RKO62381.1"/>
    </source>
</evidence>